<feature type="domain" description="Calcyphosin-2 PH" evidence="1">
    <location>
        <begin position="66"/>
        <end position="174"/>
    </location>
</feature>
<dbReference type="Proteomes" id="UP000281553">
    <property type="component" value="Unassembled WGS sequence"/>
</dbReference>
<sequence length="177" mass="19998">MRSGRSSDLAVGHQELPLTAKEKYQHKVLYPPSQTGLDSQGLIEFAVRICLPDFVFTKKSADSEEIRVKTLSSWCLHPLVGYFFPDDNSIALYEEHCSLRSPRTLPFLHRQPAVCFWGRKAGLRYTCVDLIPGTLLFLGGFDLTYLPDVLRACILQTGGILCVRIVRVDAHSRQIYL</sequence>
<dbReference type="OrthoDB" id="6280085at2759"/>
<dbReference type="Pfam" id="PF25348">
    <property type="entry name" value="PH_CAYP2"/>
    <property type="match status" value="1"/>
</dbReference>
<keyword evidence="3" id="KW-1185">Reference proteome</keyword>
<reference evidence="2 3" key="1">
    <citation type="submission" date="2018-11" db="EMBL/GenBank/DDBJ databases">
        <authorList>
            <consortium name="Pathogen Informatics"/>
        </authorList>
    </citation>
    <scope>NUCLEOTIDE SEQUENCE [LARGE SCALE GENOMIC DNA]</scope>
</reference>
<organism evidence="2 3">
    <name type="scientific">Dibothriocephalus latus</name>
    <name type="common">Fish tapeworm</name>
    <name type="synonym">Diphyllobothrium latum</name>
    <dbReference type="NCBI Taxonomy" id="60516"/>
    <lineage>
        <taxon>Eukaryota</taxon>
        <taxon>Metazoa</taxon>
        <taxon>Spiralia</taxon>
        <taxon>Lophotrochozoa</taxon>
        <taxon>Platyhelminthes</taxon>
        <taxon>Cestoda</taxon>
        <taxon>Eucestoda</taxon>
        <taxon>Diphyllobothriidea</taxon>
        <taxon>Diphyllobothriidae</taxon>
        <taxon>Dibothriocephalus</taxon>
    </lineage>
</organism>
<protein>
    <recommendedName>
        <fullName evidence="1">Calcyphosin-2 PH domain-containing protein</fullName>
    </recommendedName>
</protein>
<accession>A0A3P7LI35</accession>
<evidence type="ECO:0000259" key="1">
    <source>
        <dbReference type="Pfam" id="PF25348"/>
    </source>
</evidence>
<dbReference type="AlphaFoldDB" id="A0A3P7LI35"/>
<dbReference type="EMBL" id="UYRU01047291">
    <property type="protein sequence ID" value="VDN09548.1"/>
    <property type="molecule type" value="Genomic_DNA"/>
</dbReference>
<name>A0A3P7LI35_DIBLA</name>
<gene>
    <name evidence="2" type="ORF">DILT_LOCUS5379</name>
</gene>
<evidence type="ECO:0000313" key="3">
    <source>
        <dbReference type="Proteomes" id="UP000281553"/>
    </source>
</evidence>
<proteinExistence type="predicted"/>
<evidence type="ECO:0000313" key="2">
    <source>
        <dbReference type="EMBL" id="VDN09548.1"/>
    </source>
</evidence>
<dbReference type="InterPro" id="IPR057461">
    <property type="entry name" value="CAYP2_PH"/>
</dbReference>